<accession>A0ABT8WWS2</accession>
<sequence length="75" mass="8550">MYKEPKEIYPIQRTNNDNINCLLSFINQYKKNNALISIKSETPKFSTDNIENVFGGKNGKANESNSKTATITFMK</sequence>
<proteinExistence type="predicted"/>
<comment type="caution">
    <text evidence="1">The sequence shown here is derived from an EMBL/GenBank/DDBJ whole genome shotgun (WGS) entry which is preliminary data.</text>
</comment>
<reference evidence="1" key="1">
    <citation type="submission" date="2023-07" db="EMBL/GenBank/DDBJ databases">
        <title>Two novel species in the genus Flavivirga.</title>
        <authorList>
            <person name="Kwon K."/>
        </authorList>
    </citation>
    <scope>NUCLEOTIDE SEQUENCE</scope>
    <source>
        <strain evidence="1">KACC 14157</strain>
    </source>
</reference>
<gene>
    <name evidence="1" type="ORF">Q4Q39_01755</name>
</gene>
<dbReference type="Proteomes" id="UP001176891">
    <property type="component" value="Unassembled WGS sequence"/>
</dbReference>
<protein>
    <submittedName>
        <fullName evidence="1">Uncharacterized protein</fullName>
    </submittedName>
</protein>
<dbReference type="EMBL" id="JAUOEM010000001">
    <property type="protein sequence ID" value="MDO5986118.1"/>
    <property type="molecule type" value="Genomic_DNA"/>
</dbReference>
<name>A0ABT8WWS2_9FLAO</name>
<organism evidence="1 2">
    <name type="scientific">Flavivirga amylovorans</name>
    <dbReference type="NCBI Taxonomy" id="870486"/>
    <lineage>
        <taxon>Bacteria</taxon>
        <taxon>Pseudomonadati</taxon>
        <taxon>Bacteroidota</taxon>
        <taxon>Flavobacteriia</taxon>
        <taxon>Flavobacteriales</taxon>
        <taxon>Flavobacteriaceae</taxon>
        <taxon>Flavivirga</taxon>
    </lineage>
</organism>
<evidence type="ECO:0000313" key="2">
    <source>
        <dbReference type="Proteomes" id="UP001176891"/>
    </source>
</evidence>
<keyword evidence="2" id="KW-1185">Reference proteome</keyword>
<evidence type="ECO:0000313" key="1">
    <source>
        <dbReference type="EMBL" id="MDO5986118.1"/>
    </source>
</evidence>